<evidence type="ECO:0000313" key="1">
    <source>
        <dbReference type="EMBL" id="SFN52357.1"/>
    </source>
</evidence>
<dbReference type="STRING" id="1367852.SAMN05216516_10993"/>
<evidence type="ECO:0000313" key="2">
    <source>
        <dbReference type="Proteomes" id="UP000242222"/>
    </source>
</evidence>
<gene>
    <name evidence="1" type="ORF">SAMN05216516_10993</name>
</gene>
<keyword evidence="1" id="KW-0456">Lyase</keyword>
<dbReference type="OrthoDB" id="6412952at2"/>
<proteinExistence type="predicted"/>
<dbReference type="EMBL" id="FOVC01000009">
    <property type="protein sequence ID" value="SFN52357.1"/>
    <property type="molecule type" value="Genomic_DNA"/>
</dbReference>
<dbReference type="InterPro" id="IPR021285">
    <property type="entry name" value="Tscrpt_reg_HycA"/>
</dbReference>
<accession>A0A1I4ZQB1</accession>
<dbReference type="GO" id="GO:0016829">
    <property type="term" value="F:lyase activity"/>
    <property type="evidence" value="ECO:0007669"/>
    <property type="project" value="UniProtKB-KW"/>
</dbReference>
<dbReference type="AlphaFoldDB" id="A0A1I4ZQB1"/>
<reference evidence="2" key="1">
    <citation type="submission" date="2016-10" db="EMBL/GenBank/DDBJ databases">
        <authorList>
            <person name="Varghese N."/>
            <person name="Submissions S."/>
        </authorList>
    </citation>
    <scope>NUCLEOTIDE SEQUENCE [LARGE SCALE GENOMIC DNA]</scope>
    <source>
        <strain evidence="2">N6PO6</strain>
    </source>
</reference>
<organism evidence="1 2">
    <name type="scientific">Izhakiella capsodis</name>
    <dbReference type="NCBI Taxonomy" id="1367852"/>
    <lineage>
        <taxon>Bacteria</taxon>
        <taxon>Pseudomonadati</taxon>
        <taxon>Pseudomonadota</taxon>
        <taxon>Gammaproteobacteria</taxon>
        <taxon>Enterobacterales</taxon>
        <taxon>Erwiniaceae</taxon>
        <taxon>Izhakiella</taxon>
    </lineage>
</organism>
<protein>
    <submittedName>
        <fullName evidence="1">Formate hydrogenlyase regulatory protein HycA</fullName>
    </submittedName>
</protein>
<dbReference type="Pfam" id="PF11046">
    <property type="entry name" value="HycA_repressor"/>
    <property type="match status" value="1"/>
</dbReference>
<keyword evidence="2" id="KW-1185">Reference proteome</keyword>
<name>A0A1I4ZQB1_9GAMM</name>
<sequence length="172" mass="19549">MAWNVLEGSDFIYGQLMMILSELGEKAALIARRRRELNMLWHQYSNTLVQAITQTKTPLHLSINCSTDNSVSFRLFSQFLIAVRPDANFNDHRLYYSLETHENPSVTRLGEARLGDDGLLNGAINIGQKEAVLGHFLHQVRPVYDLLYQAVERGEPLQITAFEQMFHQSGSA</sequence>
<dbReference type="Proteomes" id="UP000242222">
    <property type="component" value="Unassembled WGS sequence"/>
</dbReference>